<evidence type="ECO:0000256" key="1">
    <source>
        <dbReference type="SAM" id="MobiDB-lite"/>
    </source>
</evidence>
<sequence length="1178" mass="125870">MTSPQDAALAAIRNMWAGRSDAERSAFASTLETHPPAADQHLQDEITRVRWRGALSGGVDPAALVTGLDPADAQRVLDTLVPEFDRSHVDEQWRWTMRSGPRRDALRTLADSPRALTDAITDTVRVPTDDAGYYLRLLAARSTGVGDLPADGLAARAATLPGRATEPGLTTVPAAGPGDTTEARASLPGAADAEGLAALDAARLLAAIAATGTPPPEQPVATRTALQALAWAEPLGGLAGDLAEARRRVRVEAVVDSYGALLGNGFFGRAEELARLRDFATGPVTGDGVPVPLLPVVGLGGVGKSTALAAFVEPYLREILRPDSTGPVVIVIDFDRVQFRIDAELELSFEVSRQLGNAHPVAAADFSALRYQVRQERAGTAAARYTGSLAAGEGAGDAPAFERDASLAVRLHELDTRPVLLVLDTFEEWQRDRPDPARPRLHDNDPEARILRWIARLRDTMGLHGLRVILSGRADVAINAADVTDRVETQAAICLADLAPAAAAELLEAHGVPAEQALELAVVVGGNPLTLRVAARFFAHLPPGERADFVASAGTALDGELRREVLYTRFLGHIADPRVRRLAHPGLILRRVTAGLIRDVLAPYCGLGPLTGADAAELLERLADEVWLVKRDGDELRHLPDVRRAMLHLMTTDPAYRDVLPAIHQAAAHWYRTRPGEEAAVEALYHELMLRVDDTARGLSERSPARRPPMSTGHGTTPGYGQPPARRGRPNGGSGAQPGAWPAPPRAGSEPKPRRRRGWLPVWPWRRRRMFDRGATLSPEARPADSPDLTDPDVPIRRPDGDPDVPIRRSDGDSGQDRDGDLLDPADRRLTGRLAALGDAVDELPPAVAAEARVLRGETPPLAEALLLRDSAWALWLERRGRFLVDNDAAAEALELLGARPGMPVTEPEWLAQACCDLARWDEYGPRASEFGGGRLTAHRYQTIAALLSGSVIALPAVDPETIGGGPGFHDHALIHYFYRLLLGRPVDIAAWRRREPLLIEAASDLTGGDRGATDLFPVDELRRALVWVAAGCPGGTITLRNAVPGIGTSLSRQQIVDAPEILRNLRGDNPELRAAVRTALAEAAAAEAAAGGGGAVDGHAGRGVAGRGVAGIPDADVLVRIDLAGDLGAYLDRAVAHHPGATLLPRVRDAFHRWARANDAVIDAIVRDAEAGRPDRA</sequence>
<feature type="region of interest" description="Disordered" evidence="1">
    <location>
        <begin position="697"/>
        <end position="757"/>
    </location>
</feature>
<feature type="region of interest" description="Disordered" evidence="1">
    <location>
        <begin position="164"/>
        <end position="187"/>
    </location>
</feature>
<organism evidence="3 4">
    <name type="scientific">Catenuloplanes indicus</name>
    <dbReference type="NCBI Taxonomy" id="137267"/>
    <lineage>
        <taxon>Bacteria</taxon>
        <taxon>Bacillati</taxon>
        <taxon>Actinomycetota</taxon>
        <taxon>Actinomycetes</taxon>
        <taxon>Micromonosporales</taxon>
        <taxon>Micromonosporaceae</taxon>
        <taxon>Catenuloplanes</taxon>
    </lineage>
</organism>
<protein>
    <recommendedName>
        <fullName evidence="2">Orc1-like AAA ATPase domain-containing protein</fullName>
    </recommendedName>
</protein>
<comment type="caution">
    <text evidence="3">The sequence shown here is derived from an EMBL/GenBank/DDBJ whole genome shotgun (WGS) entry which is preliminary data.</text>
</comment>
<proteinExistence type="predicted"/>
<dbReference type="RefSeq" id="WP_307245352.1">
    <property type="nucleotide sequence ID" value="NZ_JAUSUZ010000001.1"/>
</dbReference>
<keyword evidence="4" id="KW-1185">Reference proteome</keyword>
<dbReference type="InterPro" id="IPR041664">
    <property type="entry name" value="AAA_16"/>
</dbReference>
<gene>
    <name evidence="3" type="ORF">J2S42_006498</name>
</gene>
<evidence type="ECO:0000313" key="4">
    <source>
        <dbReference type="Proteomes" id="UP001240236"/>
    </source>
</evidence>
<dbReference type="Proteomes" id="UP001240236">
    <property type="component" value="Unassembled WGS sequence"/>
</dbReference>
<feature type="compositionally biased region" description="Basic and acidic residues" evidence="1">
    <location>
        <begin position="794"/>
        <end position="826"/>
    </location>
</feature>
<evidence type="ECO:0000259" key="2">
    <source>
        <dbReference type="Pfam" id="PF13191"/>
    </source>
</evidence>
<dbReference type="Pfam" id="PF13191">
    <property type="entry name" value="AAA_16"/>
    <property type="match status" value="1"/>
</dbReference>
<dbReference type="SUPFAM" id="SSF52540">
    <property type="entry name" value="P-loop containing nucleoside triphosphate hydrolases"/>
    <property type="match status" value="1"/>
</dbReference>
<name>A0AAE4B0Q5_9ACTN</name>
<accession>A0AAE4B0Q5</accession>
<feature type="region of interest" description="Disordered" evidence="1">
    <location>
        <begin position="774"/>
        <end position="826"/>
    </location>
</feature>
<dbReference type="AlphaFoldDB" id="A0AAE4B0Q5"/>
<evidence type="ECO:0000313" key="3">
    <source>
        <dbReference type="EMBL" id="MDQ0369829.1"/>
    </source>
</evidence>
<feature type="domain" description="Orc1-like AAA ATPase" evidence="2">
    <location>
        <begin position="266"/>
        <end position="445"/>
    </location>
</feature>
<reference evidence="3 4" key="1">
    <citation type="submission" date="2023-07" db="EMBL/GenBank/DDBJ databases">
        <title>Sequencing the genomes of 1000 actinobacteria strains.</title>
        <authorList>
            <person name="Klenk H.-P."/>
        </authorList>
    </citation>
    <scope>NUCLEOTIDE SEQUENCE [LARGE SCALE GENOMIC DNA]</scope>
    <source>
        <strain evidence="3 4">DSM 44709</strain>
    </source>
</reference>
<dbReference type="EMBL" id="JAUSUZ010000001">
    <property type="protein sequence ID" value="MDQ0369829.1"/>
    <property type="molecule type" value="Genomic_DNA"/>
</dbReference>
<dbReference type="InterPro" id="IPR027417">
    <property type="entry name" value="P-loop_NTPase"/>
</dbReference>